<evidence type="ECO:0000313" key="1">
    <source>
        <dbReference type="EMBL" id="KAI8425223.1"/>
    </source>
</evidence>
<sequence length="1229" mass="131204">MRRLFSTMANLPPRKISPSSKPSKQDTSPLQILLQMGFPKHRALKALAATGNRSVQLASDWLLTHVNDGLIDADEPREYILYANPTGAMLTQLHEFWEKSKKLGWNGAHHFPPHITLVSFFKAPDETSLQLGKIVKNVVETVGDPPACPIKLDPYISQNFMGLFVSEEHAEYLKKIAVQYVKQVHKVTQGYSPIASDELELVLGDYIYIEEKAFDSSPDGWVHGTSWLTGVSGYLPAVYTRRTAESDAWTLHRAISLGNNNSSDCKSESDSNTDGEMTSYPHEDATQLGHEKSEEVYEEWARYWQAVMVENRTDGIINITQGSHGTGDAVSTLTTVINEVTSTQGSGEVTTTHQSVEATTLGSEASHGCGEPTTQGSGSSDRRWIFAMRHGERVDLTYGVWVPFCFDECGRYAALVGEGLRLARARVAHVYASAALRCVETAHHLLEGTWGGDTRAGRLQAALVGEGLRLARARVAHVYASAALRCVETAHHLLEGTWGGDTRGAAAGGAGGRGAAAGARARRARVRLRRAALRRDRAPPAGGYVGGDTRGAAAGGAGGRGAATGARARRARVRLRRAALRRDRAPPAGGYVGGGDTRGAAAGGAGGRGLRLARARVAHVYASAALRCVETAHHLLEGGAGGRGLRLARARVAHVYASAALRCVETAHHLLEGTWGGTRAGRLQAALVGEGLRLARARVAHVYASAALRCVETAHHLLEGTWGGTRAGRLQAALVGEGLRLARARVAHVYASAALRCVETAHHLLEGTWGGGDTRGAAAGGAGGRGAAAGARARRARAALVGEGLRLARARVAHVYASAALRCVETAHHLLEGTWGGGTRAGRLQAALVGEGLRLARARVAHVYASAALRCAALVGEGLRLARARVAHVYASAALRCVETAHHLLEGTWGGDTRGAAAGGAGGRGLRLARARVAHVYASAALRCVETAHHLLEGTWGGDTRGAAAGGAGGRGAATGARARRARVRLRRAALRRDRAPPAGGYVGGGDTRAGRLRAALVGEGLQLRRDRAPPAGGYVGLQDPSLKVKVDPGLFEYKNWYAAKGMAPFMTPHELHKAGYNVDLENEFVMHSAIKDTEAEGHAATLDMMVVAVNRLANPHSDHPPYQLSKHLLRVPYCALGAMRDRPWQVVSPPCPPSINSSSGRFYVDSSRISQRGPVLLLEYLEQITKDGYRKKGFFSTAMKHFLRFFKNDNKTVFCVNLFIYLKFSVLS</sequence>
<proteinExistence type="predicted"/>
<name>A0ACC0JM80_CHOFU</name>
<organism evidence="1 2">
    <name type="scientific">Choristoneura fumiferana</name>
    <name type="common">Spruce budworm moth</name>
    <name type="synonym">Archips fumiferana</name>
    <dbReference type="NCBI Taxonomy" id="7141"/>
    <lineage>
        <taxon>Eukaryota</taxon>
        <taxon>Metazoa</taxon>
        <taxon>Ecdysozoa</taxon>
        <taxon>Arthropoda</taxon>
        <taxon>Hexapoda</taxon>
        <taxon>Insecta</taxon>
        <taxon>Pterygota</taxon>
        <taxon>Neoptera</taxon>
        <taxon>Endopterygota</taxon>
        <taxon>Lepidoptera</taxon>
        <taxon>Glossata</taxon>
        <taxon>Ditrysia</taxon>
        <taxon>Tortricoidea</taxon>
        <taxon>Tortricidae</taxon>
        <taxon>Tortricinae</taxon>
        <taxon>Choristoneura</taxon>
    </lineage>
</organism>
<comment type="caution">
    <text evidence="1">The sequence shown here is derived from an EMBL/GenBank/DDBJ whole genome shotgun (WGS) entry which is preliminary data.</text>
</comment>
<feature type="non-terminal residue" evidence="1">
    <location>
        <position position="1229"/>
    </location>
</feature>
<protein>
    <submittedName>
        <fullName evidence="1">Uncharacterized protein</fullName>
    </submittedName>
</protein>
<dbReference type="EMBL" id="CM046111">
    <property type="protein sequence ID" value="KAI8425223.1"/>
    <property type="molecule type" value="Genomic_DNA"/>
</dbReference>
<keyword evidence="2" id="KW-1185">Reference proteome</keyword>
<gene>
    <name evidence="1" type="ORF">MSG28_007030</name>
</gene>
<evidence type="ECO:0000313" key="2">
    <source>
        <dbReference type="Proteomes" id="UP001064048"/>
    </source>
</evidence>
<accession>A0ACC0JM80</accession>
<reference evidence="1 2" key="1">
    <citation type="journal article" date="2022" name="Genome Biol. Evol.">
        <title>The Spruce Budworm Genome: Reconstructing the Evolutionary History of Antifreeze Proteins.</title>
        <authorList>
            <person name="Beliveau C."/>
            <person name="Gagne P."/>
            <person name="Picq S."/>
            <person name="Vernygora O."/>
            <person name="Keeling C.I."/>
            <person name="Pinkney K."/>
            <person name="Doucet D."/>
            <person name="Wen F."/>
            <person name="Johnston J.S."/>
            <person name="Maaroufi H."/>
            <person name="Boyle B."/>
            <person name="Laroche J."/>
            <person name="Dewar K."/>
            <person name="Juretic N."/>
            <person name="Blackburn G."/>
            <person name="Nisole A."/>
            <person name="Brunet B."/>
            <person name="Brandao M."/>
            <person name="Lumley L."/>
            <person name="Duan J."/>
            <person name="Quan G."/>
            <person name="Lucarotti C.J."/>
            <person name="Roe A.D."/>
            <person name="Sperling F.A.H."/>
            <person name="Levesque R.C."/>
            <person name="Cusson M."/>
        </authorList>
    </citation>
    <scope>NUCLEOTIDE SEQUENCE [LARGE SCALE GENOMIC DNA]</scope>
    <source>
        <strain evidence="1">Glfc:IPQL:Cfum</strain>
    </source>
</reference>
<dbReference type="Proteomes" id="UP001064048">
    <property type="component" value="Chromosome 11"/>
</dbReference>